<dbReference type="Proteomes" id="UP000650524">
    <property type="component" value="Unassembled WGS sequence"/>
</dbReference>
<dbReference type="PROSITE" id="PS00718">
    <property type="entry name" value="SIGMA54_2"/>
    <property type="match status" value="1"/>
</dbReference>
<dbReference type="GO" id="GO:0006352">
    <property type="term" value="P:DNA-templated transcription initiation"/>
    <property type="evidence" value="ECO:0007669"/>
    <property type="project" value="InterPro"/>
</dbReference>
<dbReference type="Gene3D" id="1.10.10.1330">
    <property type="entry name" value="RNA polymerase sigma-54 factor, core-binding domain"/>
    <property type="match status" value="1"/>
</dbReference>
<keyword evidence="2" id="KW-0240">DNA-directed RNA polymerase</keyword>
<feature type="non-terminal residue" evidence="12">
    <location>
        <position position="487"/>
    </location>
</feature>
<dbReference type="AlphaFoldDB" id="A0A8J6MZ25"/>
<evidence type="ECO:0000259" key="10">
    <source>
        <dbReference type="Pfam" id="PF04552"/>
    </source>
</evidence>
<feature type="region of interest" description="Disordered" evidence="9">
    <location>
        <begin position="44"/>
        <end position="98"/>
    </location>
</feature>
<feature type="domain" description="RNA polymerase sigma factor 54 DNA-binding" evidence="10">
    <location>
        <begin position="330"/>
        <end position="487"/>
    </location>
</feature>
<keyword evidence="6" id="KW-0731">Sigma factor</keyword>
<evidence type="ECO:0000256" key="5">
    <source>
        <dbReference type="ARBA" id="ARBA00023015"/>
    </source>
</evidence>
<dbReference type="GO" id="GO:0016779">
    <property type="term" value="F:nucleotidyltransferase activity"/>
    <property type="evidence" value="ECO:0007669"/>
    <property type="project" value="UniProtKB-KW"/>
</dbReference>
<evidence type="ECO:0000256" key="3">
    <source>
        <dbReference type="ARBA" id="ARBA00022679"/>
    </source>
</evidence>
<keyword evidence="3" id="KW-0808">Transferase</keyword>
<evidence type="ECO:0000256" key="2">
    <source>
        <dbReference type="ARBA" id="ARBA00022478"/>
    </source>
</evidence>
<feature type="compositionally biased region" description="Acidic residues" evidence="9">
    <location>
        <begin position="44"/>
        <end position="62"/>
    </location>
</feature>
<dbReference type="NCBIfam" id="TIGR02395">
    <property type="entry name" value="rpoN_sigma"/>
    <property type="match status" value="1"/>
</dbReference>
<dbReference type="Gene3D" id="1.10.10.60">
    <property type="entry name" value="Homeodomain-like"/>
    <property type="match status" value="1"/>
</dbReference>
<comment type="caution">
    <text evidence="12">The sequence shown here is derived from an EMBL/GenBank/DDBJ whole genome shotgun (WGS) entry which is preliminary data.</text>
</comment>
<protein>
    <submittedName>
        <fullName evidence="12">RNA polymerase factor sigma-54</fullName>
    </submittedName>
</protein>
<dbReference type="PROSITE" id="PS00717">
    <property type="entry name" value="SIGMA54_1"/>
    <property type="match status" value="1"/>
</dbReference>
<evidence type="ECO:0000256" key="8">
    <source>
        <dbReference type="ARBA" id="ARBA00023163"/>
    </source>
</evidence>
<feature type="domain" description="RNA polymerase sigma factor 54 core-binding" evidence="11">
    <location>
        <begin position="127"/>
        <end position="314"/>
    </location>
</feature>
<dbReference type="PROSITE" id="PS50044">
    <property type="entry name" value="SIGMA54_3"/>
    <property type="match status" value="1"/>
</dbReference>
<dbReference type="PANTHER" id="PTHR32248">
    <property type="entry name" value="RNA POLYMERASE SIGMA-54 FACTOR"/>
    <property type="match status" value="1"/>
</dbReference>
<comment type="similarity">
    <text evidence="1">Belongs to the sigma-54 factor family.</text>
</comment>
<dbReference type="PANTHER" id="PTHR32248:SF4">
    <property type="entry name" value="RNA POLYMERASE SIGMA-54 FACTOR"/>
    <property type="match status" value="1"/>
</dbReference>
<gene>
    <name evidence="12" type="primary">rpoN</name>
    <name evidence="12" type="ORF">H8E19_00755</name>
</gene>
<dbReference type="GO" id="GO:0003677">
    <property type="term" value="F:DNA binding"/>
    <property type="evidence" value="ECO:0007669"/>
    <property type="project" value="UniProtKB-KW"/>
</dbReference>
<dbReference type="Pfam" id="PF04963">
    <property type="entry name" value="Sigma54_CBD"/>
    <property type="match status" value="1"/>
</dbReference>
<dbReference type="GO" id="GO:0000428">
    <property type="term" value="C:DNA-directed RNA polymerase complex"/>
    <property type="evidence" value="ECO:0007669"/>
    <property type="project" value="UniProtKB-KW"/>
</dbReference>
<dbReference type="InterPro" id="IPR007046">
    <property type="entry name" value="RNA_pol_sigma_54_core-bd"/>
</dbReference>
<evidence type="ECO:0000259" key="11">
    <source>
        <dbReference type="Pfam" id="PF04963"/>
    </source>
</evidence>
<keyword evidence="8" id="KW-0804">Transcription</keyword>
<accession>A0A8J6MZ25</accession>
<dbReference type="Pfam" id="PF04552">
    <property type="entry name" value="Sigma54_DBD"/>
    <property type="match status" value="1"/>
</dbReference>
<keyword evidence="4" id="KW-0548">Nucleotidyltransferase</keyword>
<evidence type="ECO:0000256" key="6">
    <source>
        <dbReference type="ARBA" id="ARBA00023082"/>
    </source>
</evidence>
<evidence type="ECO:0000256" key="4">
    <source>
        <dbReference type="ARBA" id="ARBA00022695"/>
    </source>
</evidence>
<evidence type="ECO:0000256" key="1">
    <source>
        <dbReference type="ARBA" id="ARBA00008798"/>
    </source>
</evidence>
<dbReference type="Pfam" id="PF00309">
    <property type="entry name" value="Sigma54_AID"/>
    <property type="match status" value="1"/>
</dbReference>
<organism evidence="12 13">
    <name type="scientific">Candidatus Desulfacyla euxinica</name>
    <dbReference type="NCBI Taxonomy" id="2841693"/>
    <lineage>
        <taxon>Bacteria</taxon>
        <taxon>Deltaproteobacteria</taxon>
        <taxon>Candidatus Desulfacyla</taxon>
    </lineage>
</organism>
<name>A0A8J6MZ25_9DELT</name>
<dbReference type="InterPro" id="IPR007634">
    <property type="entry name" value="RNA_pol_sigma_54_DNA-bd"/>
</dbReference>
<sequence>MALELRQSLGLAQQLVMTPQLQQAIKLLQLSRLELLETISQEMEENPVLEESADGESEQDDGTDVKSEQDQGSDTEKDEATEEPPPALPEVTVEERARDDVDWEAYLTEYNTGWAEPQYEERDTPSFENITDTKTNLSSHLIWQLNMSSMDEVQQEIGTHIIGNLDENGYLDISLEEISQVTGHPLEKVIETLTLIQTFDPVGVAARDARESLLIQARFQNLGGSMVETIIMDHLKNLEDKRYNRIAASLSASLEEVIAAVSVIEGLDPRPGRAYLNEEIIYITPDIYVFKVGDDYEIVQNEDGLPKLRINSYYKKLLQNKGALSEDANEYIQEKLRSAAWLIKSINQRQRTLFRVTESIVNFQREFLDKGITHLKPLVLRNVAEDIEMHESTVSRVTTNKYVYTPQGLFELKFFFNSSIRRLDGDDLASESVKEHIRSIIKNEDKAKPHSDKEIEKMMKRLNINVARRTVAKYRESMAILPSRKRK</sequence>
<dbReference type="InterPro" id="IPR000394">
    <property type="entry name" value="RNA_pol_sigma_54"/>
</dbReference>
<feature type="compositionally biased region" description="Acidic residues" evidence="9">
    <location>
        <begin position="71"/>
        <end position="82"/>
    </location>
</feature>
<dbReference type="GO" id="GO:0016987">
    <property type="term" value="F:sigma factor activity"/>
    <property type="evidence" value="ECO:0007669"/>
    <property type="project" value="UniProtKB-KW"/>
</dbReference>
<dbReference type="GO" id="GO:0001216">
    <property type="term" value="F:DNA-binding transcription activator activity"/>
    <property type="evidence" value="ECO:0007669"/>
    <property type="project" value="InterPro"/>
</dbReference>
<evidence type="ECO:0000256" key="7">
    <source>
        <dbReference type="ARBA" id="ARBA00023125"/>
    </source>
</evidence>
<reference evidence="12 13" key="1">
    <citation type="submission" date="2020-08" db="EMBL/GenBank/DDBJ databases">
        <title>Bridging the membrane lipid divide: bacteria of the FCB group superphylum have the potential to synthesize archaeal ether lipids.</title>
        <authorList>
            <person name="Villanueva L."/>
            <person name="Von Meijenfeldt F.A.B."/>
            <person name="Westbye A.B."/>
            <person name="Yadav S."/>
            <person name="Hopmans E.C."/>
            <person name="Dutilh B.E."/>
            <person name="Sinninghe Damste J.S."/>
        </authorList>
    </citation>
    <scope>NUCLEOTIDE SEQUENCE [LARGE SCALE GENOMIC DNA]</scope>
    <source>
        <strain evidence="12">NIOZ-UU27</strain>
    </source>
</reference>
<keyword evidence="7" id="KW-0238">DNA-binding</keyword>
<proteinExistence type="inferred from homology"/>
<dbReference type="PRINTS" id="PR00045">
    <property type="entry name" value="SIGMA54FCT"/>
</dbReference>
<dbReference type="EMBL" id="JACNJD010000048">
    <property type="protein sequence ID" value="MBC8175904.1"/>
    <property type="molecule type" value="Genomic_DNA"/>
</dbReference>
<evidence type="ECO:0000313" key="13">
    <source>
        <dbReference type="Proteomes" id="UP000650524"/>
    </source>
</evidence>
<evidence type="ECO:0000313" key="12">
    <source>
        <dbReference type="EMBL" id="MBC8175904.1"/>
    </source>
</evidence>
<dbReference type="InterPro" id="IPR038709">
    <property type="entry name" value="RpoN_core-bd_sf"/>
</dbReference>
<evidence type="ECO:0000256" key="9">
    <source>
        <dbReference type="SAM" id="MobiDB-lite"/>
    </source>
</evidence>
<keyword evidence="5" id="KW-0805">Transcription regulation</keyword>
<dbReference type="PIRSF" id="PIRSF000774">
    <property type="entry name" value="RpoN"/>
    <property type="match status" value="1"/>
</dbReference>